<dbReference type="InterPro" id="IPR016161">
    <property type="entry name" value="Ald_DH/histidinol_DH"/>
</dbReference>
<gene>
    <name evidence="4" type="ORF">FDT80_08750</name>
</gene>
<accession>A0A5S3PEA1</accession>
<dbReference type="InterPro" id="IPR016163">
    <property type="entry name" value="Ald_DH_C"/>
</dbReference>
<feature type="domain" description="Aldehyde dehydrogenase" evidence="3">
    <location>
        <begin position="13"/>
        <end position="473"/>
    </location>
</feature>
<evidence type="ECO:0000259" key="3">
    <source>
        <dbReference type="Pfam" id="PF00171"/>
    </source>
</evidence>
<evidence type="ECO:0000313" key="4">
    <source>
        <dbReference type="EMBL" id="TMM52365.1"/>
    </source>
</evidence>
<organism evidence="4 5">
    <name type="scientific">Sulfitobacter sabulilitoris</name>
    <dbReference type="NCBI Taxonomy" id="2562655"/>
    <lineage>
        <taxon>Bacteria</taxon>
        <taxon>Pseudomonadati</taxon>
        <taxon>Pseudomonadota</taxon>
        <taxon>Alphaproteobacteria</taxon>
        <taxon>Rhodobacterales</taxon>
        <taxon>Roseobacteraceae</taxon>
        <taxon>Sulfitobacter</taxon>
    </lineage>
</organism>
<dbReference type="Gene3D" id="3.40.309.10">
    <property type="entry name" value="Aldehyde Dehydrogenase, Chain A, domain 2"/>
    <property type="match status" value="1"/>
</dbReference>
<reference evidence="4 5" key="1">
    <citation type="submission" date="2019-05" db="EMBL/GenBank/DDBJ databases">
        <title>Sulfitobacter sabulilitoris sp. nov., isolated from a marine sand.</title>
        <authorList>
            <person name="Yoon J.-H."/>
        </authorList>
    </citation>
    <scope>NUCLEOTIDE SEQUENCE [LARGE SCALE GENOMIC DNA]</scope>
    <source>
        <strain evidence="4 5">HSMS-29</strain>
    </source>
</reference>
<sequence length="479" mass="51003">MLEKRDFYINGEWVAPKAGKDHHVIDPSTEEPCAVISLGGQADTDAAVAAAKAALPGWMYADPAERIALLEKLLEVYKEHAEDLAQAMSLEMGAPIDMSRSSQVGAGSWHLSNFIKAAKAFQFEEPLGDHAPNDRIIREAVGVAGLITPWNWPMNQITLKVGAAVVAGCTMVLKPSEESPLDAMIFAELMDKAGFPKGVFNLVNGDGAGVGSQLSSHEDVDMISFTGSTRAGTAISKNAADTLKKVHLELGGKGANIIFADADDKAVKRGVLHMMNNTGQSCNAPSRMLVQSDIYDKAVDEAAAVAAKVTVGPASEEGRHIGPVVNEVQFNKIQDLIQKGIDEGARLVAGGTGRPDGLNRGFFVKPTVFADVTPDMTIAREEIFGPVLSMMKFTTEDEAVAIANDTVYGLTNYVQSQDGARRNRLARHLRSGMVEMNGTSRAAGSPFGGMKRSGNGREGGVFGIEDFLEIKAVSGWATE</sequence>
<comment type="caution">
    <text evidence="4">The sequence shown here is derived from an EMBL/GenBank/DDBJ whole genome shotgun (WGS) entry which is preliminary data.</text>
</comment>
<dbReference type="Proteomes" id="UP000309550">
    <property type="component" value="Unassembled WGS sequence"/>
</dbReference>
<dbReference type="PANTHER" id="PTHR42804">
    <property type="entry name" value="ALDEHYDE DEHYDROGENASE"/>
    <property type="match status" value="1"/>
</dbReference>
<dbReference type="OrthoDB" id="9812625at2"/>
<dbReference type="RefSeq" id="WP_138661907.1">
    <property type="nucleotide sequence ID" value="NZ_VANS01000002.1"/>
</dbReference>
<dbReference type="PANTHER" id="PTHR42804:SF1">
    <property type="entry name" value="ALDEHYDE DEHYDROGENASE-RELATED"/>
    <property type="match status" value="1"/>
</dbReference>
<dbReference type="EMBL" id="VANS01000002">
    <property type="protein sequence ID" value="TMM52365.1"/>
    <property type="molecule type" value="Genomic_DNA"/>
</dbReference>
<dbReference type="FunFam" id="3.40.605.10:FF:000007">
    <property type="entry name" value="NAD/NADP-dependent betaine aldehyde dehydrogenase"/>
    <property type="match status" value="1"/>
</dbReference>
<keyword evidence="5" id="KW-1185">Reference proteome</keyword>
<protein>
    <submittedName>
        <fullName evidence="4">Aldehyde dehydrogenase family protein</fullName>
    </submittedName>
</protein>
<name>A0A5S3PEA1_9RHOB</name>
<evidence type="ECO:0000256" key="1">
    <source>
        <dbReference type="ARBA" id="ARBA00009986"/>
    </source>
</evidence>
<evidence type="ECO:0000256" key="2">
    <source>
        <dbReference type="ARBA" id="ARBA00023002"/>
    </source>
</evidence>
<comment type="similarity">
    <text evidence="1">Belongs to the aldehyde dehydrogenase family.</text>
</comment>
<dbReference type="FunFam" id="3.40.309.10:FF:000012">
    <property type="entry name" value="Betaine aldehyde dehydrogenase"/>
    <property type="match status" value="1"/>
</dbReference>
<evidence type="ECO:0000313" key="5">
    <source>
        <dbReference type="Proteomes" id="UP000309550"/>
    </source>
</evidence>
<dbReference type="InterPro" id="IPR015590">
    <property type="entry name" value="Aldehyde_DH_dom"/>
</dbReference>
<dbReference type="SUPFAM" id="SSF53720">
    <property type="entry name" value="ALDH-like"/>
    <property type="match status" value="1"/>
</dbReference>
<dbReference type="Gene3D" id="3.40.605.10">
    <property type="entry name" value="Aldehyde Dehydrogenase, Chain A, domain 1"/>
    <property type="match status" value="1"/>
</dbReference>
<dbReference type="InterPro" id="IPR016162">
    <property type="entry name" value="Ald_DH_N"/>
</dbReference>
<dbReference type="Pfam" id="PF00171">
    <property type="entry name" value="Aldedh"/>
    <property type="match status" value="1"/>
</dbReference>
<proteinExistence type="inferred from homology"/>
<dbReference type="GO" id="GO:0016620">
    <property type="term" value="F:oxidoreductase activity, acting on the aldehyde or oxo group of donors, NAD or NADP as acceptor"/>
    <property type="evidence" value="ECO:0007669"/>
    <property type="project" value="InterPro"/>
</dbReference>
<dbReference type="CDD" id="cd07138">
    <property type="entry name" value="ALDH_CddD_SSP0762"/>
    <property type="match status" value="1"/>
</dbReference>
<keyword evidence="2" id="KW-0560">Oxidoreductase</keyword>
<dbReference type="AlphaFoldDB" id="A0A5S3PEA1"/>